<reference evidence="3" key="1">
    <citation type="journal article" date="2020" name="Fungal Divers.">
        <title>Resolving the Mortierellaceae phylogeny through synthesis of multi-gene phylogenetics and phylogenomics.</title>
        <authorList>
            <person name="Vandepol N."/>
            <person name="Liber J."/>
            <person name="Desiro A."/>
            <person name="Na H."/>
            <person name="Kennedy M."/>
            <person name="Barry K."/>
            <person name="Grigoriev I.V."/>
            <person name="Miller A.N."/>
            <person name="O'Donnell K."/>
            <person name="Stajich J.E."/>
            <person name="Bonito G."/>
        </authorList>
    </citation>
    <scope>NUCLEOTIDE SEQUENCE</scope>
    <source>
        <strain evidence="3">KOD1015</strain>
    </source>
</reference>
<protein>
    <recommendedName>
        <fullName evidence="5">Extracellular membrane protein CFEM domain-containing protein</fullName>
    </recommendedName>
</protein>
<sequence length="176" mass="18065">MKSIIFAATLAIASTVSAIGPVDPNKLPNGWCLTYTDACKTQVNATCGTGFAWATGCKSTFTDVTCSTFDVYCTCTPSNGTVVKDLSQEALTGAYKICNNLLTKKNETGPGLISNGVNPNFTKPNNTKPTTGSNNTAGNNTGNTGKDADKGNGAQSLHLALTTVGLAVVSLGMAML</sequence>
<dbReference type="AlphaFoldDB" id="A0A9P6KCH3"/>
<feature type="compositionally biased region" description="Low complexity" evidence="1">
    <location>
        <begin position="118"/>
        <end position="145"/>
    </location>
</feature>
<feature type="signal peptide" evidence="2">
    <location>
        <begin position="1"/>
        <end position="18"/>
    </location>
</feature>
<evidence type="ECO:0000313" key="3">
    <source>
        <dbReference type="EMBL" id="KAF9579821.1"/>
    </source>
</evidence>
<gene>
    <name evidence="3" type="ORF">BGW38_003767</name>
</gene>
<dbReference type="EMBL" id="JAABOA010002470">
    <property type="protein sequence ID" value="KAF9579821.1"/>
    <property type="molecule type" value="Genomic_DNA"/>
</dbReference>
<keyword evidence="4" id="KW-1185">Reference proteome</keyword>
<evidence type="ECO:0000256" key="1">
    <source>
        <dbReference type="SAM" id="MobiDB-lite"/>
    </source>
</evidence>
<keyword evidence="2" id="KW-0732">Signal</keyword>
<comment type="caution">
    <text evidence="3">The sequence shown here is derived from an EMBL/GenBank/DDBJ whole genome shotgun (WGS) entry which is preliminary data.</text>
</comment>
<dbReference type="OrthoDB" id="2422034at2759"/>
<evidence type="ECO:0000256" key="2">
    <source>
        <dbReference type="SAM" id="SignalP"/>
    </source>
</evidence>
<accession>A0A9P6KCH3</accession>
<proteinExistence type="predicted"/>
<feature type="region of interest" description="Disordered" evidence="1">
    <location>
        <begin position="112"/>
        <end position="150"/>
    </location>
</feature>
<name>A0A9P6KCH3_9FUNG</name>
<feature type="chain" id="PRO_5040237413" description="Extracellular membrane protein CFEM domain-containing protein" evidence="2">
    <location>
        <begin position="19"/>
        <end position="176"/>
    </location>
</feature>
<evidence type="ECO:0008006" key="5">
    <source>
        <dbReference type="Google" id="ProtNLM"/>
    </source>
</evidence>
<dbReference type="Proteomes" id="UP000780801">
    <property type="component" value="Unassembled WGS sequence"/>
</dbReference>
<organism evidence="3 4">
    <name type="scientific">Lunasporangiospora selenospora</name>
    <dbReference type="NCBI Taxonomy" id="979761"/>
    <lineage>
        <taxon>Eukaryota</taxon>
        <taxon>Fungi</taxon>
        <taxon>Fungi incertae sedis</taxon>
        <taxon>Mucoromycota</taxon>
        <taxon>Mortierellomycotina</taxon>
        <taxon>Mortierellomycetes</taxon>
        <taxon>Mortierellales</taxon>
        <taxon>Mortierellaceae</taxon>
        <taxon>Lunasporangiospora</taxon>
    </lineage>
</organism>
<evidence type="ECO:0000313" key="4">
    <source>
        <dbReference type="Proteomes" id="UP000780801"/>
    </source>
</evidence>